<evidence type="ECO:0000256" key="14">
    <source>
        <dbReference type="ARBA" id="ARBA00049296"/>
    </source>
</evidence>
<keyword evidence="6 17" id="KW-0472">Membrane</keyword>
<keyword evidence="19" id="KW-1185">Reference proteome</keyword>
<evidence type="ECO:0000313" key="19">
    <source>
        <dbReference type="Proteomes" id="UP001186944"/>
    </source>
</evidence>
<dbReference type="GO" id="GO:0016020">
    <property type="term" value="C:membrane"/>
    <property type="evidence" value="ECO:0007669"/>
    <property type="project" value="InterPro"/>
</dbReference>
<proteinExistence type="inferred from homology"/>
<protein>
    <submittedName>
        <fullName evidence="18">Uncharacterized protein</fullName>
    </submittedName>
</protein>
<dbReference type="EMBL" id="VSWD01000011">
    <property type="protein sequence ID" value="KAK3087759.1"/>
    <property type="molecule type" value="Genomic_DNA"/>
</dbReference>
<evidence type="ECO:0000256" key="13">
    <source>
        <dbReference type="ARBA" id="ARBA00049221"/>
    </source>
</evidence>
<evidence type="ECO:0000256" key="16">
    <source>
        <dbReference type="ARBA" id="ARBA00049428"/>
    </source>
</evidence>
<comment type="catalytic activity">
    <reaction evidence="11">
        <text>12-(9Z-octadecenoyloxy)-octadecanoate + H2O = 12-hydroxyoctadecanoate + (9Z)-octadecenoate + H(+)</text>
        <dbReference type="Rhea" id="RHEA:52060"/>
        <dbReference type="ChEBI" id="CHEBI:15377"/>
        <dbReference type="ChEBI" id="CHEBI:15378"/>
        <dbReference type="ChEBI" id="CHEBI:30823"/>
        <dbReference type="ChEBI" id="CHEBI:84201"/>
        <dbReference type="ChEBI" id="CHEBI:136302"/>
    </reaction>
    <physiologicalReaction direction="left-to-right" evidence="11">
        <dbReference type="Rhea" id="RHEA:52061"/>
    </physiologicalReaction>
</comment>
<evidence type="ECO:0000256" key="15">
    <source>
        <dbReference type="ARBA" id="ARBA00049322"/>
    </source>
</evidence>
<keyword evidence="4 17" id="KW-0812">Transmembrane</keyword>
<evidence type="ECO:0000256" key="10">
    <source>
        <dbReference type="ARBA" id="ARBA00048680"/>
    </source>
</evidence>
<dbReference type="Pfam" id="PF04750">
    <property type="entry name" value="Far-17a_AIG1"/>
    <property type="match status" value="2"/>
</dbReference>
<evidence type="ECO:0000256" key="9">
    <source>
        <dbReference type="ARBA" id="ARBA00047863"/>
    </source>
</evidence>
<feature type="transmembrane region" description="Helical" evidence="17">
    <location>
        <begin position="6"/>
        <end position="25"/>
    </location>
</feature>
<evidence type="ECO:0000256" key="4">
    <source>
        <dbReference type="ARBA" id="ARBA00022692"/>
    </source>
</evidence>
<evidence type="ECO:0000256" key="7">
    <source>
        <dbReference type="ARBA" id="ARBA00047368"/>
    </source>
</evidence>
<comment type="similarity">
    <text evidence="3">Belongs to the AIG1 family.</text>
</comment>
<comment type="catalytic activity">
    <reaction evidence="15">
        <text>13-(9Z-hexadecenoyloxy)-octadecanoate + H2O = 13-hydroxy-octadecanoate + (9Z)-hexadecenoate + H(+)</text>
        <dbReference type="Rhea" id="RHEA:52076"/>
        <dbReference type="ChEBI" id="CHEBI:15377"/>
        <dbReference type="ChEBI" id="CHEBI:15378"/>
        <dbReference type="ChEBI" id="CHEBI:32372"/>
        <dbReference type="ChEBI" id="CHEBI:136304"/>
        <dbReference type="ChEBI" id="CHEBI:136315"/>
    </reaction>
    <physiologicalReaction direction="left-to-right" evidence="15">
        <dbReference type="Rhea" id="RHEA:52077"/>
    </physiologicalReaction>
</comment>
<comment type="catalytic activity">
    <reaction evidence="10">
        <text>12-octadecanoyloxy-octadecanoate + H2O = 12-hydroxyoctadecanoate + octadecanoate + H(+)</text>
        <dbReference type="Rhea" id="RHEA:52080"/>
        <dbReference type="ChEBI" id="CHEBI:15377"/>
        <dbReference type="ChEBI" id="CHEBI:15378"/>
        <dbReference type="ChEBI" id="CHEBI:25629"/>
        <dbReference type="ChEBI" id="CHEBI:84201"/>
        <dbReference type="ChEBI" id="CHEBI:136330"/>
    </reaction>
    <physiologicalReaction direction="left-to-right" evidence="10">
        <dbReference type="Rhea" id="RHEA:52081"/>
    </physiologicalReaction>
</comment>
<comment type="catalytic activity">
    <reaction evidence="13">
        <text>9-octadecanoyloxy-octadecanoate + H2O = 9-hydroxy-octadecanoate + octadecanoate + H(+)</text>
        <dbReference type="Rhea" id="RHEA:52096"/>
        <dbReference type="ChEBI" id="CHEBI:15377"/>
        <dbReference type="ChEBI" id="CHEBI:15378"/>
        <dbReference type="ChEBI" id="CHEBI:25629"/>
        <dbReference type="ChEBI" id="CHEBI:136286"/>
        <dbReference type="ChEBI" id="CHEBI:136373"/>
    </reaction>
    <physiologicalReaction direction="left-to-right" evidence="13">
        <dbReference type="Rhea" id="RHEA:52097"/>
    </physiologicalReaction>
</comment>
<gene>
    <name evidence="18" type="ORF">FSP39_010246</name>
</gene>
<sequence>MDFQRFVTFLYHLIVFSIWSASLYYDIQFSVFSPEDTTLTYRGYGGKFKYLTFWNFVRDIETNPGPDALNIDLSIQSKNLSLCHINPQSILNKVDLIALELSKFDIITVSETCNVDDSCATLPSSIPPPVSLSILSISSQDVEDALIGINTGKASGPDLIIQTLYFGVSLANDICGSNVRPSHKGQQRSKLQTWRDNMLATVVFPVGTFTVLTFWGIYAVDRDLVHPRDLDAIVPNWLNHMQFVVLTFWGIYAVDRELVYPKKLDKIIPPWLNHVMHTTVLPFLLVDKFLVYHQYPSKKNGITTLMSFAGIYLAWILWIAYHANIWVYPILRVMTPVQRAVFIVLLLGFFISIYIVGEALNKFLWRKERAVLQKEKKMS</sequence>
<evidence type="ECO:0000256" key="12">
    <source>
        <dbReference type="ARBA" id="ARBA00048800"/>
    </source>
</evidence>
<evidence type="ECO:0000256" key="17">
    <source>
        <dbReference type="SAM" id="Phobius"/>
    </source>
</evidence>
<comment type="catalytic activity">
    <reaction evidence="7">
        <text>12-hexadecanoyloxy-octadecanoate + H2O = 12-hydroxyoctadecanoate + hexadecanoate + H(+)</text>
        <dbReference type="Rhea" id="RHEA:52056"/>
        <dbReference type="ChEBI" id="CHEBI:7896"/>
        <dbReference type="ChEBI" id="CHEBI:15377"/>
        <dbReference type="ChEBI" id="CHEBI:15378"/>
        <dbReference type="ChEBI" id="CHEBI:83677"/>
        <dbReference type="ChEBI" id="CHEBI:84201"/>
    </reaction>
    <physiologicalReaction direction="left-to-right" evidence="7">
        <dbReference type="Rhea" id="RHEA:52057"/>
    </physiologicalReaction>
</comment>
<comment type="catalytic activity">
    <reaction evidence="16">
        <text>12-(9Z-hexadecenoyloxy)-octadecanoate + H2O = 12-hydroxyoctadecanoate + (9Z)-hexadecenoate + H(+)</text>
        <dbReference type="Rhea" id="RHEA:52072"/>
        <dbReference type="ChEBI" id="CHEBI:15377"/>
        <dbReference type="ChEBI" id="CHEBI:15378"/>
        <dbReference type="ChEBI" id="CHEBI:32372"/>
        <dbReference type="ChEBI" id="CHEBI:84201"/>
        <dbReference type="ChEBI" id="CHEBI:136312"/>
    </reaction>
    <physiologicalReaction direction="left-to-right" evidence="16">
        <dbReference type="Rhea" id="RHEA:52073"/>
    </physiologicalReaction>
</comment>
<reference evidence="18" key="1">
    <citation type="submission" date="2019-08" db="EMBL/GenBank/DDBJ databases">
        <title>The improved chromosome-level genome for the pearl oyster Pinctada fucata martensii using PacBio sequencing and Hi-C.</title>
        <authorList>
            <person name="Zheng Z."/>
        </authorList>
    </citation>
    <scope>NUCLEOTIDE SEQUENCE</scope>
    <source>
        <strain evidence="18">ZZ-2019</strain>
        <tissue evidence="18">Adductor muscle</tissue>
    </source>
</reference>
<name>A0AA88XNU8_PINIB</name>
<comment type="catalytic activity">
    <reaction evidence="14">
        <text>13-(9Z-octadecenoyloxy)-octadecanoate + H2O = 13-hydroxy-octadecanoate + (9Z)-octadecenoate + H(+)</text>
        <dbReference type="Rhea" id="RHEA:52064"/>
        <dbReference type="ChEBI" id="CHEBI:15377"/>
        <dbReference type="ChEBI" id="CHEBI:15378"/>
        <dbReference type="ChEBI" id="CHEBI:30823"/>
        <dbReference type="ChEBI" id="CHEBI:136303"/>
        <dbReference type="ChEBI" id="CHEBI:136304"/>
    </reaction>
    <physiologicalReaction direction="left-to-right" evidence="14">
        <dbReference type="Rhea" id="RHEA:52065"/>
    </physiologicalReaction>
</comment>
<comment type="catalytic activity">
    <reaction evidence="12">
        <text>9-(9Z-octadecenoyloxy)-octadecanoate + H2O = 9-hydroxy-octadecanoate + (9Z)-octadecenoate + H(+)</text>
        <dbReference type="Rhea" id="RHEA:52048"/>
        <dbReference type="ChEBI" id="CHEBI:15377"/>
        <dbReference type="ChEBI" id="CHEBI:15378"/>
        <dbReference type="ChEBI" id="CHEBI:30823"/>
        <dbReference type="ChEBI" id="CHEBI:136282"/>
        <dbReference type="ChEBI" id="CHEBI:136286"/>
    </reaction>
    <physiologicalReaction direction="left-to-right" evidence="12">
        <dbReference type="Rhea" id="RHEA:52049"/>
    </physiologicalReaction>
</comment>
<feature type="transmembrane region" description="Helical" evidence="17">
    <location>
        <begin position="302"/>
        <end position="321"/>
    </location>
</feature>
<dbReference type="Proteomes" id="UP001186944">
    <property type="component" value="Unassembled WGS sequence"/>
</dbReference>
<accession>A0AA88XNU8</accession>
<evidence type="ECO:0000256" key="8">
    <source>
        <dbReference type="ARBA" id="ARBA00047427"/>
    </source>
</evidence>
<dbReference type="PANTHER" id="PTHR10989:SF16">
    <property type="entry name" value="AT02829P-RELATED"/>
    <property type="match status" value="1"/>
</dbReference>
<feature type="transmembrane region" description="Helical" evidence="17">
    <location>
        <begin position="198"/>
        <end position="217"/>
    </location>
</feature>
<dbReference type="InterPro" id="IPR006838">
    <property type="entry name" value="ADTRP_AIG1"/>
</dbReference>
<evidence type="ECO:0000313" key="18">
    <source>
        <dbReference type="EMBL" id="KAK3087759.1"/>
    </source>
</evidence>
<comment type="catalytic activity">
    <reaction evidence="1">
        <text>9-(9Z-hexadecenoyloxy)-octadecanoate + H2O = (9Z)-hexadecenoate + 9-hydroxy-octadecanoate + H(+)</text>
        <dbReference type="Rhea" id="RHEA:52068"/>
        <dbReference type="ChEBI" id="CHEBI:15377"/>
        <dbReference type="ChEBI" id="CHEBI:15378"/>
        <dbReference type="ChEBI" id="CHEBI:32372"/>
        <dbReference type="ChEBI" id="CHEBI:136286"/>
        <dbReference type="ChEBI" id="CHEBI:136309"/>
    </reaction>
    <physiologicalReaction direction="left-to-right" evidence="1">
        <dbReference type="Rhea" id="RHEA:52069"/>
    </physiologicalReaction>
</comment>
<comment type="catalytic activity">
    <reaction evidence="9">
        <text>9-hexadecanoyloxy-octadecanoate + H2O = 9-hydroxy-octadecanoate + hexadecanoate + H(+)</text>
        <dbReference type="Rhea" id="RHEA:52052"/>
        <dbReference type="ChEBI" id="CHEBI:7896"/>
        <dbReference type="ChEBI" id="CHEBI:15377"/>
        <dbReference type="ChEBI" id="CHEBI:15378"/>
        <dbReference type="ChEBI" id="CHEBI:83670"/>
        <dbReference type="ChEBI" id="CHEBI:136286"/>
    </reaction>
    <physiologicalReaction direction="left-to-right" evidence="9">
        <dbReference type="Rhea" id="RHEA:52053"/>
    </physiologicalReaction>
</comment>
<evidence type="ECO:0000256" key="1">
    <source>
        <dbReference type="ARBA" id="ARBA00000923"/>
    </source>
</evidence>
<comment type="subcellular location">
    <subcellularLocation>
        <location evidence="2">Endomembrane system</location>
        <topology evidence="2">Multi-pass membrane protein</topology>
    </subcellularLocation>
</comment>
<evidence type="ECO:0000256" key="11">
    <source>
        <dbReference type="ARBA" id="ARBA00048701"/>
    </source>
</evidence>
<comment type="caution">
    <text evidence="18">The sequence shown here is derived from an EMBL/GenBank/DDBJ whole genome shotgun (WGS) entry which is preliminary data.</text>
</comment>
<evidence type="ECO:0000256" key="2">
    <source>
        <dbReference type="ARBA" id="ARBA00004127"/>
    </source>
</evidence>
<evidence type="ECO:0000256" key="5">
    <source>
        <dbReference type="ARBA" id="ARBA00022989"/>
    </source>
</evidence>
<comment type="catalytic activity">
    <reaction evidence="8">
        <text>13-octadecanoyloxy-octadecanoate + H2O = 13-hydroxy-octadecanoate + octadecanoate + H(+)</text>
        <dbReference type="Rhea" id="RHEA:52084"/>
        <dbReference type="ChEBI" id="CHEBI:15377"/>
        <dbReference type="ChEBI" id="CHEBI:15378"/>
        <dbReference type="ChEBI" id="CHEBI:25629"/>
        <dbReference type="ChEBI" id="CHEBI:136304"/>
        <dbReference type="ChEBI" id="CHEBI:136335"/>
    </reaction>
    <physiologicalReaction direction="left-to-right" evidence="8">
        <dbReference type="Rhea" id="RHEA:52085"/>
    </physiologicalReaction>
</comment>
<dbReference type="PANTHER" id="PTHR10989">
    <property type="entry name" value="ANDROGEN-INDUCED PROTEIN 1-RELATED"/>
    <property type="match status" value="1"/>
</dbReference>
<dbReference type="AlphaFoldDB" id="A0AA88XNU8"/>
<feature type="transmembrane region" description="Helical" evidence="17">
    <location>
        <begin position="341"/>
        <end position="360"/>
    </location>
</feature>
<organism evidence="18 19">
    <name type="scientific">Pinctada imbricata</name>
    <name type="common">Atlantic pearl-oyster</name>
    <name type="synonym">Pinctada martensii</name>
    <dbReference type="NCBI Taxonomy" id="66713"/>
    <lineage>
        <taxon>Eukaryota</taxon>
        <taxon>Metazoa</taxon>
        <taxon>Spiralia</taxon>
        <taxon>Lophotrochozoa</taxon>
        <taxon>Mollusca</taxon>
        <taxon>Bivalvia</taxon>
        <taxon>Autobranchia</taxon>
        <taxon>Pteriomorphia</taxon>
        <taxon>Pterioida</taxon>
        <taxon>Pterioidea</taxon>
        <taxon>Pteriidae</taxon>
        <taxon>Pinctada</taxon>
    </lineage>
</organism>
<evidence type="ECO:0000256" key="6">
    <source>
        <dbReference type="ARBA" id="ARBA00023136"/>
    </source>
</evidence>
<keyword evidence="5 17" id="KW-1133">Transmembrane helix</keyword>
<dbReference type="GO" id="GO:0012505">
    <property type="term" value="C:endomembrane system"/>
    <property type="evidence" value="ECO:0007669"/>
    <property type="project" value="UniProtKB-SubCell"/>
</dbReference>
<evidence type="ECO:0000256" key="3">
    <source>
        <dbReference type="ARBA" id="ARBA00009300"/>
    </source>
</evidence>
<feature type="transmembrane region" description="Helical" evidence="17">
    <location>
        <begin position="237"/>
        <end position="254"/>
    </location>
</feature>